<reference evidence="6 7" key="1">
    <citation type="submission" date="2018-03" db="EMBL/GenBank/DDBJ databases">
        <title>A gene transfer event suggests a long-term partnership between eustigmatophyte algae and a novel lineage of endosymbiotic bacteria.</title>
        <authorList>
            <person name="Yurchenko T."/>
            <person name="Sevcikova T."/>
            <person name="Pribyl P."/>
            <person name="El Karkouri K."/>
            <person name="Klimes V."/>
            <person name="Amaral R."/>
            <person name="Zbrankova V."/>
            <person name="Kim E."/>
            <person name="Raoult D."/>
            <person name="Santos L.M.A."/>
            <person name="Elias M."/>
        </authorList>
    </citation>
    <scope>NUCLEOTIDE SEQUENCE [LARGE SCALE GENOMIC DNA]</scope>
    <source>
        <strain evidence="6">CCALA 838</strain>
    </source>
</reference>
<dbReference type="NCBIfam" id="TIGR00012">
    <property type="entry name" value="L29"/>
    <property type="match status" value="1"/>
</dbReference>
<dbReference type="SUPFAM" id="SSF46561">
    <property type="entry name" value="Ribosomal protein L29 (L29p)"/>
    <property type="match status" value="1"/>
</dbReference>
<evidence type="ECO:0000256" key="1">
    <source>
        <dbReference type="ARBA" id="ARBA00009254"/>
    </source>
</evidence>
<keyword evidence="2 5" id="KW-0689">Ribosomal protein</keyword>
<protein>
    <recommendedName>
        <fullName evidence="4 5">Large ribosomal subunit protein uL29</fullName>
    </recommendedName>
</protein>
<dbReference type="EMBL" id="CP027845">
    <property type="protein sequence ID" value="AVP87725.1"/>
    <property type="molecule type" value="Genomic_DNA"/>
</dbReference>
<dbReference type="GO" id="GO:0003735">
    <property type="term" value="F:structural constituent of ribosome"/>
    <property type="evidence" value="ECO:0007669"/>
    <property type="project" value="InterPro"/>
</dbReference>
<dbReference type="GO" id="GO:0005840">
    <property type="term" value="C:ribosome"/>
    <property type="evidence" value="ECO:0007669"/>
    <property type="project" value="UniProtKB-KW"/>
</dbReference>
<dbReference type="Gene3D" id="1.10.287.310">
    <property type="match status" value="1"/>
</dbReference>
<keyword evidence="3 5" id="KW-0687">Ribonucleoprotein</keyword>
<accession>A0A2P1P8Z9</accession>
<gene>
    <name evidence="5" type="primary">rpmC</name>
    <name evidence="6" type="ORF">phytr_7890</name>
</gene>
<organism evidence="6 7">
    <name type="scientific">Candidatus Phycorickettsia trachydisci</name>
    <dbReference type="NCBI Taxonomy" id="2115978"/>
    <lineage>
        <taxon>Bacteria</taxon>
        <taxon>Pseudomonadati</taxon>
        <taxon>Pseudomonadota</taxon>
        <taxon>Alphaproteobacteria</taxon>
        <taxon>Rickettsiales</taxon>
        <taxon>Rickettsiaceae</taxon>
        <taxon>Candidatus Phycorickettsia</taxon>
    </lineage>
</organism>
<dbReference type="RefSeq" id="WP_106874575.1">
    <property type="nucleotide sequence ID" value="NZ_CP027845.1"/>
</dbReference>
<dbReference type="OrthoDB" id="5296761at2"/>
<dbReference type="InterPro" id="IPR036049">
    <property type="entry name" value="Ribosomal_uL29_sf"/>
</dbReference>
<evidence type="ECO:0000256" key="3">
    <source>
        <dbReference type="ARBA" id="ARBA00023274"/>
    </source>
</evidence>
<keyword evidence="7" id="KW-1185">Reference proteome</keyword>
<dbReference type="HAMAP" id="MF_00374">
    <property type="entry name" value="Ribosomal_uL29"/>
    <property type="match status" value="1"/>
</dbReference>
<name>A0A2P1P8Z9_9RICK</name>
<dbReference type="Proteomes" id="UP000241762">
    <property type="component" value="Chromosome"/>
</dbReference>
<dbReference type="InterPro" id="IPR001854">
    <property type="entry name" value="Ribosomal_uL29"/>
</dbReference>
<comment type="similarity">
    <text evidence="1 5">Belongs to the universal ribosomal protein uL29 family.</text>
</comment>
<evidence type="ECO:0000313" key="6">
    <source>
        <dbReference type="EMBL" id="AVP87725.1"/>
    </source>
</evidence>
<dbReference type="GO" id="GO:1990904">
    <property type="term" value="C:ribonucleoprotein complex"/>
    <property type="evidence" value="ECO:0007669"/>
    <property type="project" value="UniProtKB-KW"/>
</dbReference>
<sequence>MNKAIKELAGLSAEDLGKKLIETKKALAHLRCNIAPKDTSVFSKTRKSIARMKTLIQLKENK</sequence>
<dbReference type="Pfam" id="PF00831">
    <property type="entry name" value="Ribosomal_L29"/>
    <property type="match status" value="1"/>
</dbReference>
<evidence type="ECO:0000313" key="7">
    <source>
        <dbReference type="Proteomes" id="UP000241762"/>
    </source>
</evidence>
<evidence type="ECO:0000256" key="4">
    <source>
        <dbReference type="ARBA" id="ARBA00035204"/>
    </source>
</evidence>
<dbReference type="GO" id="GO:0006412">
    <property type="term" value="P:translation"/>
    <property type="evidence" value="ECO:0007669"/>
    <property type="project" value="UniProtKB-UniRule"/>
</dbReference>
<dbReference type="AlphaFoldDB" id="A0A2P1P8Z9"/>
<proteinExistence type="inferred from homology"/>
<evidence type="ECO:0000256" key="2">
    <source>
        <dbReference type="ARBA" id="ARBA00022980"/>
    </source>
</evidence>
<dbReference type="KEGG" id="ptc:phytr_7890"/>
<evidence type="ECO:0000256" key="5">
    <source>
        <dbReference type="HAMAP-Rule" id="MF_00374"/>
    </source>
</evidence>